<dbReference type="OrthoDB" id="5136778at2"/>
<proteinExistence type="predicted"/>
<dbReference type="AlphaFoldDB" id="A0A249L5R7"/>
<evidence type="ECO:0000313" key="6">
    <source>
        <dbReference type="Proteomes" id="UP000217210"/>
    </source>
</evidence>
<dbReference type="PANTHER" id="PTHR12526:SF630">
    <property type="entry name" value="GLYCOSYLTRANSFERASE"/>
    <property type="match status" value="1"/>
</dbReference>
<dbReference type="RefSeq" id="WP_095688573.1">
    <property type="nucleotide sequence ID" value="NZ_CP016779.1"/>
</dbReference>
<dbReference type="InterPro" id="IPR001296">
    <property type="entry name" value="Glyco_trans_1"/>
</dbReference>
<dbReference type="SUPFAM" id="SSF53756">
    <property type="entry name" value="UDP-Glycosyltransferase/glycogen phosphorylase"/>
    <property type="match status" value="1"/>
</dbReference>
<dbReference type="Pfam" id="PF13439">
    <property type="entry name" value="Glyco_transf_4"/>
    <property type="match status" value="1"/>
</dbReference>
<feature type="domain" description="Glycosyltransferase subfamily 4-like N-terminal" evidence="4">
    <location>
        <begin position="13"/>
        <end position="173"/>
    </location>
</feature>
<evidence type="ECO:0000313" key="5">
    <source>
        <dbReference type="EMBL" id="ASY24316.1"/>
    </source>
</evidence>
<evidence type="ECO:0000259" key="3">
    <source>
        <dbReference type="Pfam" id="PF00534"/>
    </source>
</evidence>
<dbReference type="EMBL" id="CP016779">
    <property type="protein sequence ID" value="ASY24316.1"/>
    <property type="molecule type" value="Genomic_DNA"/>
</dbReference>
<evidence type="ECO:0000259" key="4">
    <source>
        <dbReference type="Pfam" id="PF13439"/>
    </source>
</evidence>
<name>A0A249L5R7_9ACTN</name>
<keyword evidence="6" id="KW-1185">Reference proteome</keyword>
<dbReference type="InterPro" id="IPR028098">
    <property type="entry name" value="Glyco_trans_4-like_N"/>
</dbReference>
<evidence type="ECO:0000256" key="1">
    <source>
        <dbReference type="ARBA" id="ARBA00022676"/>
    </source>
</evidence>
<dbReference type="Gene3D" id="3.40.50.2000">
    <property type="entry name" value="Glycogen Phosphorylase B"/>
    <property type="match status" value="2"/>
</dbReference>
<evidence type="ECO:0000256" key="2">
    <source>
        <dbReference type="ARBA" id="ARBA00022679"/>
    </source>
</evidence>
<dbReference type="Pfam" id="PF00534">
    <property type="entry name" value="Glycos_transf_1"/>
    <property type="match status" value="1"/>
</dbReference>
<dbReference type="Proteomes" id="UP000217210">
    <property type="component" value="Chromosome"/>
</dbReference>
<dbReference type="GO" id="GO:0016757">
    <property type="term" value="F:glycosyltransferase activity"/>
    <property type="evidence" value="ECO:0007669"/>
    <property type="project" value="UniProtKB-KW"/>
</dbReference>
<accession>A0A249L5R7</accession>
<keyword evidence="1" id="KW-0328">Glycosyltransferase</keyword>
<gene>
    <name evidence="5" type="ORF">B1sIIB91_05430</name>
</gene>
<sequence>MMVLHIIARLNLGGTAKYLIILNDGLNKSGIKSLIATGNVQTGEIEDPGLKKLKLIRIRNLGRKISLTSDLRAAKEVREVISKIKPDIVHTHTFKAGLLVRAQRNRIEEGLGKKLKVVHTFHGHLFDNPEFKGFKALLIKSIEKSLSKKSDQLITVGENVKRDLVSRGIKGKKRTISIPPAVIPLKLLSKESALKKLKVRDKKRFRVLWLARVTGVKDPHKVIAIAQSLPEIDFYIAGGGDLLQEIKANAPKNLKVLGWQDAKNVLPIADIFLSTSKNEGIPIAMIEAQLAGIPTVATNVGSVSEVVINNKTGILCDGSEKQLIEGIKKLALDKKLRSTFSKNAKFMALKNFSTSKFIKAHRDVYLKA</sequence>
<dbReference type="PANTHER" id="PTHR12526">
    <property type="entry name" value="GLYCOSYLTRANSFERASE"/>
    <property type="match status" value="1"/>
</dbReference>
<keyword evidence="2 5" id="KW-0808">Transferase</keyword>
<organism evidence="5 6">
    <name type="scientific">Candidatus Nanopelagicus abundans</name>
    <dbReference type="NCBI Taxonomy" id="1884916"/>
    <lineage>
        <taxon>Bacteria</taxon>
        <taxon>Bacillati</taxon>
        <taxon>Actinomycetota</taxon>
        <taxon>Actinomycetes</taxon>
        <taxon>Candidatus Nanopelagicales</taxon>
        <taxon>Candidatus Nanopelagicaceae</taxon>
        <taxon>Candidatus Nanopelagicus</taxon>
    </lineage>
</organism>
<reference evidence="5 6" key="1">
    <citation type="submission" date="2016-07" db="EMBL/GenBank/DDBJ databases">
        <title>High microdiversification within the ubiquitous acI lineage of Actinobacteria.</title>
        <authorList>
            <person name="Neuenschwander S.M."/>
            <person name="Salcher M."/>
            <person name="Ghai R."/>
            <person name="Pernthaler J."/>
        </authorList>
    </citation>
    <scope>NUCLEOTIDE SEQUENCE [LARGE SCALE GENOMIC DNA]</scope>
    <source>
        <strain evidence="5">MMS-IIB-91</strain>
    </source>
</reference>
<feature type="domain" description="Glycosyl transferase family 1" evidence="3">
    <location>
        <begin position="198"/>
        <end position="345"/>
    </location>
</feature>
<dbReference type="KEGG" id="nab:B1sIIB91_05430"/>
<protein>
    <submittedName>
        <fullName evidence="5">Glycosyltransferase</fullName>
    </submittedName>
</protein>